<sequence>MLELVKKEKKMKRPIFIFSFILINLCLFAQTPTKVLYLGNSYTYVNDLPEIVERLTQSQEKEIQSTEFLSGGARFQTHWNNSSVINTIKQGGFDFMVIQGQSQEVAFPQGQFMDEVYPYAQKLDSLFKAYNPNGKVIFFMTWGYRYGDANNCPFYPPFCTYSSMSQELYNNYRQMALDFNSAVAPIGAAWRYSINLDSNYVLHSSDNSHPSYDGSYLAACVLYSSIFKENVNSSFNYQLSAETAQRYQQIVNAIVMDSLTHWNLTQLSTNDVLANSISANIYYNEKESSIKIDVKNIEEDLNISLFDINAKLIGAKLNKPNSGIIQTSIDISNQNRGLYIVKLESTSFTKTFKIVK</sequence>
<comment type="caution">
    <text evidence="2">The sequence shown here is derived from an EMBL/GenBank/DDBJ whole genome shotgun (WGS) entry which is preliminary data.</text>
</comment>
<dbReference type="EMBL" id="VSSQ01000050">
    <property type="protein sequence ID" value="MPL70052.1"/>
    <property type="molecule type" value="Genomic_DNA"/>
</dbReference>
<dbReference type="NCBIfam" id="TIGR04183">
    <property type="entry name" value="Por_Secre_tail"/>
    <property type="match status" value="1"/>
</dbReference>
<proteinExistence type="predicted"/>
<organism evidence="2">
    <name type="scientific">bioreactor metagenome</name>
    <dbReference type="NCBI Taxonomy" id="1076179"/>
    <lineage>
        <taxon>unclassified sequences</taxon>
        <taxon>metagenomes</taxon>
        <taxon>ecological metagenomes</taxon>
    </lineage>
</organism>
<dbReference type="SUPFAM" id="SSF52266">
    <property type="entry name" value="SGNH hydrolase"/>
    <property type="match status" value="1"/>
</dbReference>
<protein>
    <recommendedName>
        <fullName evidence="1">Secretion system C-terminal sorting domain-containing protein</fullName>
    </recommendedName>
</protein>
<dbReference type="InterPro" id="IPR026444">
    <property type="entry name" value="Secre_tail"/>
</dbReference>
<reference evidence="2" key="1">
    <citation type="submission" date="2019-08" db="EMBL/GenBank/DDBJ databases">
        <authorList>
            <person name="Kucharzyk K."/>
            <person name="Murdoch R.W."/>
            <person name="Higgins S."/>
            <person name="Loffler F."/>
        </authorList>
    </citation>
    <scope>NUCLEOTIDE SEQUENCE</scope>
</reference>
<feature type="domain" description="Secretion system C-terminal sorting" evidence="1">
    <location>
        <begin position="288"/>
        <end position="354"/>
    </location>
</feature>
<gene>
    <name evidence="2" type="ORF">SDC9_15803</name>
</gene>
<evidence type="ECO:0000313" key="2">
    <source>
        <dbReference type="EMBL" id="MPL70052.1"/>
    </source>
</evidence>
<name>A0A644TV28_9ZZZZ</name>
<evidence type="ECO:0000259" key="1">
    <source>
        <dbReference type="Pfam" id="PF18962"/>
    </source>
</evidence>
<dbReference type="AlphaFoldDB" id="A0A644TV28"/>
<dbReference type="Gene3D" id="3.40.50.1110">
    <property type="entry name" value="SGNH hydrolase"/>
    <property type="match status" value="1"/>
</dbReference>
<dbReference type="InterPro" id="IPR036514">
    <property type="entry name" value="SGNH_hydro_sf"/>
</dbReference>
<accession>A0A644TV28</accession>
<dbReference type="Pfam" id="PF18962">
    <property type="entry name" value="Por_Secre_tail"/>
    <property type="match status" value="1"/>
</dbReference>